<dbReference type="PANTHER" id="PTHR11165">
    <property type="entry name" value="SKP1"/>
    <property type="match status" value="1"/>
</dbReference>
<dbReference type="GO" id="GO:0006511">
    <property type="term" value="P:ubiquitin-dependent protein catabolic process"/>
    <property type="evidence" value="ECO:0007669"/>
    <property type="project" value="InterPro"/>
</dbReference>
<dbReference type="Gene3D" id="3.30.710.10">
    <property type="entry name" value="Potassium Channel Kv1.1, Chain A"/>
    <property type="match status" value="1"/>
</dbReference>
<dbReference type="Proteomes" id="UP000095282">
    <property type="component" value="Unplaced"/>
</dbReference>
<evidence type="ECO:0000313" key="7">
    <source>
        <dbReference type="WBParaSite" id="Csp11.Scaffold549.g3583.t1"/>
    </source>
</evidence>
<keyword evidence="2 3" id="KW-0833">Ubl conjugation pathway</keyword>
<dbReference type="SUPFAM" id="SSF54695">
    <property type="entry name" value="POZ domain"/>
    <property type="match status" value="1"/>
</dbReference>
<accession>A0A1I7T8X8</accession>
<evidence type="ECO:0000256" key="3">
    <source>
        <dbReference type="PIRNR" id="PIRNR028729"/>
    </source>
</evidence>
<dbReference type="PIRSF" id="PIRSF028729">
    <property type="entry name" value="E3_ubiquit_lig_SCF_Skp"/>
    <property type="match status" value="1"/>
</dbReference>
<dbReference type="eggNOG" id="KOG1724">
    <property type="taxonomic scope" value="Eukaryota"/>
</dbReference>
<protein>
    <recommendedName>
        <fullName evidence="3">Skp1-related protein</fullName>
    </recommendedName>
</protein>
<evidence type="ECO:0000259" key="5">
    <source>
        <dbReference type="Pfam" id="PF03931"/>
    </source>
</evidence>
<dbReference type="WBParaSite" id="Csp11.Scaffold549.g3583.t1">
    <property type="protein sequence ID" value="Csp11.Scaffold549.g3583.t1"/>
    <property type="gene ID" value="Csp11.Scaffold549.g3583"/>
</dbReference>
<feature type="domain" description="SKP1 component POZ" evidence="5">
    <location>
        <begin position="18"/>
        <end position="75"/>
    </location>
</feature>
<reference evidence="7" key="1">
    <citation type="submission" date="2016-11" db="UniProtKB">
        <authorList>
            <consortium name="WormBaseParasite"/>
        </authorList>
    </citation>
    <scope>IDENTIFICATION</scope>
</reference>
<keyword evidence="6" id="KW-1185">Reference proteome</keyword>
<sequence>MNTTYAAQADDRHTNYIIQTLNGDQFKVTFKILGQSITFANAISKNHSESTPIRVPQIDTPTMEKVLEWCSRHKDDAPYNMNRKNKRPLVLPRWDKAFFDDMSSQQLFDVLSAVTHLKIPKLMDYMCKIIGTFASKKTSEDLKLLFEDNEGAGPASDQPGPSTA</sequence>
<comment type="similarity">
    <text evidence="1 3">Belongs to the SKP1 family.</text>
</comment>
<dbReference type="UniPathway" id="UPA00143"/>
<dbReference type="InterPro" id="IPR001232">
    <property type="entry name" value="SKP1-like"/>
</dbReference>
<dbReference type="Pfam" id="PF03931">
    <property type="entry name" value="Skp1_POZ"/>
    <property type="match status" value="1"/>
</dbReference>
<dbReference type="InterPro" id="IPR016897">
    <property type="entry name" value="SKP1"/>
</dbReference>
<proteinExistence type="inferred from homology"/>
<dbReference type="InterPro" id="IPR016073">
    <property type="entry name" value="Skp1_comp_POZ"/>
</dbReference>
<dbReference type="InterPro" id="IPR011333">
    <property type="entry name" value="SKP1/BTB/POZ_sf"/>
</dbReference>
<name>A0A1I7T8X8_9PELO</name>
<evidence type="ECO:0000313" key="6">
    <source>
        <dbReference type="Proteomes" id="UP000095282"/>
    </source>
</evidence>
<organism evidence="6 7">
    <name type="scientific">Caenorhabditis tropicalis</name>
    <dbReference type="NCBI Taxonomy" id="1561998"/>
    <lineage>
        <taxon>Eukaryota</taxon>
        <taxon>Metazoa</taxon>
        <taxon>Ecdysozoa</taxon>
        <taxon>Nematoda</taxon>
        <taxon>Chromadorea</taxon>
        <taxon>Rhabditida</taxon>
        <taxon>Rhabditina</taxon>
        <taxon>Rhabditomorpha</taxon>
        <taxon>Rhabditoidea</taxon>
        <taxon>Rhabditidae</taxon>
        <taxon>Peloderinae</taxon>
        <taxon>Caenorhabditis</taxon>
    </lineage>
</organism>
<evidence type="ECO:0000256" key="1">
    <source>
        <dbReference type="ARBA" id="ARBA00009993"/>
    </source>
</evidence>
<dbReference type="STRING" id="1561998.A0A1I7T8X8"/>
<dbReference type="GO" id="GO:0016567">
    <property type="term" value="P:protein ubiquitination"/>
    <property type="evidence" value="ECO:0007669"/>
    <property type="project" value="UniProtKB-UniPathway"/>
</dbReference>
<dbReference type="SMART" id="SM00512">
    <property type="entry name" value="Skp1"/>
    <property type="match status" value="1"/>
</dbReference>
<comment type="function">
    <text evidence="3">Probable essential component of SCF (SKP1-CUL1-F-box protein) E3 ubiquitin-protein ligase complexes, which mediate the ubiquitination and subsequent proteasomal degradation of target proteins. Regulates cell proliferation during embryonic and larval development.</text>
</comment>
<feature type="region of interest" description="Disordered" evidence="4">
    <location>
        <begin position="145"/>
        <end position="164"/>
    </location>
</feature>
<evidence type="ECO:0000256" key="2">
    <source>
        <dbReference type="ARBA" id="ARBA00022786"/>
    </source>
</evidence>
<comment type="pathway">
    <text evidence="3">Protein modification; protein ubiquitination.</text>
</comment>
<dbReference type="SUPFAM" id="SSF81382">
    <property type="entry name" value="Skp1 dimerisation domain-like"/>
    <property type="match status" value="1"/>
</dbReference>
<dbReference type="AlphaFoldDB" id="A0A1I7T8X8"/>
<dbReference type="InterPro" id="IPR036296">
    <property type="entry name" value="SKP1-like_dim_sf"/>
</dbReference>
<evidence type="ECO:0000256" key="4">
    <source>
        <dbReference type="SAM" id="MobiDB-lite"/>
    </source>
</evidence>